<name>A0A1Y2A5D8_9FUNG</name>
<accession>A0A1Y2A5D8</accession>
<dbReference type="AlphaFoldDB" id="A0A1Y2A5D8"/>
<dbReference type="GO" id="GO:0008270">
    <property type="term" value="F:zinc ion binding"/>
    <property type="evidence" value="ECO:0007669"/>
    <property type="project" value="InterPro"/>
</dbReference>
<keyword evidence="3" id="KW-0805">Transcription regulation</keyword>
<evidence type="ECO:0000256" key="6">
    <source>
        <dbReference type="SAM" id="MobiDB-lite"/>
    </source>
</evidence>
<feature type="compositionally biased region" description="Low complexity" evidence="6">
    <location>
        <begin position="1"/>
        <end position="14"/>
    </location>
</feature>
<reference evidence="8 9" key="1">
    <citation type="submission" date="2016-08" db="EMBL/GenBank/DDBJ databases">
        <title>A Parts List for Fungal Cellulosomes Revealed by Comparative Genomics.</title>
        <authorList>
            <consortium name="DOE Joint Genome Institute"/>
            <person name="Haitjema C.H."/>
            <person name="Gilmore S.P."/>
            <person name="Henske J.K."/>
            <person name="Solomon K.V."/>
            <person name="De Groot R."/>
            <person name="Kuo A."/>
            <person name="Mondo S.J."/>
            <person name="Salamov A.A."/>
            <person name="Labutti K."/>
            <person name="Zhao Z."/>
            <person name="Chiniquy J."/>
            <person name="Barry K."/>
            <person name="Brewer H.M."/>
            <person name="Purvine S.O."/>
            <person name="Wright A.T."/>
            <person name="Boxma B."/>
            <person name="Van Alen T."/>
            <person name="Hackstein J.H."/>
            <person name="Baker S.E."/>
            <person name="Grigoriev I.V."/>
            <person name="O'Malley M.A."/>
        </authorList>
    </citation>
    <scope>NUCLEOTIDE SEQUENCE [LARGE SCALE GENOMIC DNA]</scope>
    <source>
        <strain evidence="8 9">G1</strain>
    </source>
</reference>
<feature type="domain" description="Zn(2)-C6 fungal-type" evidence="7">
    <location>
        <begin position="39"/>
        <end position="69"/>
    </location>
</feature>
<dbReference type="PROSITE" id="PS00463">
    <property type="entry name" value="ZN2_CY6_FUNGAL_1"/>
    <property type="match status" value="1"/>
</dbReference>
<dbReference type="CDD" id="cd00067">
    <property type="entry name" value="GAL4"/>
    <property type="match status" value="1"/>
</dbReference>
<dbReference type="EMBL" id="MCOG01000324">
    <property type="protein sequence ID" value="ORY17726.1"/>
    <property type="molecule type" value="Genomic_DNA"/>
</dbReference>
<comment type="caution">
    <text evidence="8">The sequence shown here is derived from an EMBL/GenBank/DDBJ whole genome shotgun (WGS) entry which is preliminary data.</text>
</comment>
<dbReference type="Proteomes" id="UP000193920">
    <property type="component" value="Unassembled WGS sequence"/>
</dbReference>
<dbReference type="Gene3D" id="4.10.240.10">
    <property type="entry name" value="Zn(2)-C6 fungal-type DNA-binding domain"/>
    <property type="match status" value="1"/>
</dbReference>
<dbReference type="Pfam" id="PF00172">
    <property type="entry name" value="Zn_clus"/>
    <property type="match status" value="1"/>
</dbReference>
<dbReference type="Pfam" id="PF04082">
    <property type="entry name" value="Fungal_trans"/>
    <property type="match status" value="1"/>
</dbReference>
<dbReference type="GO" id="GO:0003677">
    <property type="term" value="F:DNA binding"/>
    <property type="evidence" value="ECO:0007669"/>
    <property type="project" value="InterPro"/>
</dbReference>
<evidence type="ECO:0000256" key="3">
    <source>
        <dbReference type="ARBA" id="ARBA00023015"/>
    </source>
</evidence>
<evidence type="ECO:0000313" key="9">
    <source>
        <dbReference type="Proteomes" id="UP000193920"/>
    </source>
</evidence>
<dbReference type="SUPFAM" id="SSF57701">
    <property type="entry name" value="Zn2/Cys6 DNA-binding domain"/>
    <property type="match status" value="1"/>
</dbReference>
<dbReference type="OrthoDB" id="2123952at2759"/>
<comment type="subcellular location">
    <subcellularLocation>
        <location evidence="1">Nucleus</location>
    </subcellularLocation>
</comment>
<protein>
    <recommendedName>
        <fullName evidence="7">Zn(2)-C6 fungal-type domain-containing protein</fullName>
    </recommendedName>
</protein>
<dbReference type="PANTHER" id="PTHR47338:SF5">
    <property type="entry name" value="ZN(II)2CYS6 TRANSCRIPTION FACTOR (EUROFUNG)"/>
    <property type="match status" value="1"/>
</dbReference>
<evidence type="ECO:0000256" key="4">
    <source>
        <dbReference type="ARBA" id="ARBA00023163"/>
    </source>
</evidence>
<keyword evidence="4" id="KW-0804">Transcription</keyword>
<organism evidence="8 9">
    <name type="scientific">Neocallimastix californiae</name>
    <dbReference type="NCBI Taxonomy" id="1754190"/>
    <lineage>
        <taxon>Eukaryota</taxon>
        <taxon>Fungi</taxon>
        <taxon>Fungi incertae sedis</taxon>
        <taxon>Chytridiomycota</taxon>
        <taxon>Chytridiomycota incertae sedis</taxon>
        <taxon>Neocallimastigomycetes</taxon>
        <taxon>Neocallimastigales</taxon>
        <taxon>Neocallimastigaceae</taxon>
        <taxon>Neocallimastix</taxon>
    </lineage>
</organism>
<keyword evidence="5" id="KW-0539">Nucleus</keyword>
<dbReference type="CDD" id="cd12148">
    <property type="entry name" value="fungal_TF_MHR"/>
    <property type="match status" value="1"/>
</dbReference>
<feature type="non-terminal residue" evidence="8">
    <location>
        <position position="1"/>
    </location>
</feature>
<feature type="region of interest" description="Disordered" evidence="6">
    <location>
        <begin position="1"/>
        <end position="30"/>
    </location>
</feature>
<dbReference type="InterPro" id="IPR050815">
    <property type="entry name" value="TF_fung"/>
</dbReference>
<feature type="compositionally biased region" description="Basic and acidic residues" evidence="6">
    <location>
        <begin position="90"/>
        <end position="104"/>
    </location>
</feature>
<dbReference type="PANTHER" id="PTHR47338">
    <property type="entry name" value="ZN(II)2CYS6 TRANSCRIPTION FACTOR (EUROFUNG)-RELATED"/>
    <property type="match status" value="1"/>
</dbReference>
<keyword evidence="2" id="KW-0479">Metal-binding</keyword>
<dbReference type="GO" id="GO:0000981">
    <property type="term" value="F:DNA-binding transcription factor activity, RNA polymerase II-specific"/>
    <property type="evidence" value="ECO:0007669"/>
    <property type="project" value="InterPro"/>
</dbReference>
<dbReference type="InterPro" id="IPR007219">
    <property type="entry name" value="XnlR_reg_dom"/>
</dbReference>
<dbReference type="SMART" id="SM00066">
    <property type="entry name" value="GAL4"/>
    <property type="match status" value="1"/>
</dbReference>
<feature type="region of interest" description="Disordered" evidence="6">
    <location>
        <begin position="78"/>
        <end position="104"/>
    </location>
</feature>
<dbReference type="InterPro" id="IPR001138">
    <property type="entry name" value="Zn2Cys6_DnaBD"/>
</dbReference>
<evidence type="ECO:0000256" key="1">
    <source>
        <dbReference type="ARBA" id="ARBA00004123"/>
    </source>
</evidence>
<proteinExistence type="predicted"/>
<keyword evidence="9" id="KW-1185">Reference proteome</keyword>
<evidence type="ECO:0000259" key="7">
    <source>
        <dbReference type="PROSITE" id="PS50048"/>
    </source>
</evidence>
<dbReference type="GO" id="GO:0006351">
    <property type="term" value="P:DNA-templated transcription"/>
    <property type="evidence" value="ECO:0007669"/>
    <property type="project" value="InterPro"/>
</dbReference>
<dbReference type="InterPro" id="IPR036864">
    <property type="entry name" value="Zn2-C6_fun-type_DNA-bd_sf"/>
</dbReference>
<evidence type="ECO:0000256" key="2">
    <source>
        <dbReference type="ARBA" id="ARBA00022723"/>
    </source>
</evidence>
<dbReference type="PROSITE" id="PS50048">
    <property type="entry name" value="ZN2_CY6_FUNGAL_2"/>
    <property type="match status" value="1"/>
</dbReference>
<gene>
    <name evidence="8" type="ORF">LY90DRAFT_169165</name>
</gene>
<sequence>LENSKSDNSNNSEDYNQPKLNIDNTEHKQRKVRKKVTQACENCRKKRRKCTGERPKCLTCLKYNYVCYYNPFPKKRGPQQKIEKRKYKKNEKENDTNNNMEKNKNNIHDSVKFIENVFKIYTKSKEVNITPTIYNNFINYESNINFKSTLNVEEEQIIESELINYSVIDYYYKYFHPSYPIINYNTFIEYIKTDSLSKYLLFAMYALAYLFQPNINVQMAEEYIGKAKALINQNYGKISAQLLQTIFLITVYESGNNQSWVYSGFGMRIVNDSYFIYNNQNNTKDNLVDEIQIMKDISLAIIGYDTWLNIFHFDKWHYKEDIRKFIDKRSKILLCLSNKGESNDFQYIVMSAGLLILEIFHLTGKMKFNDFTPEDINNVNTDIIKMQQYFFTELEKIPSICFNDIVEDFSYYHHHSSSVYSDKKLYFENNPSIYQHFYTKNQKYLIIIH</sequence>
<evidence type="ECO:0000313" key="8">
    <source>
        <dbReference type="EMBL" id="ORY17726.1"/>
    </source>
</evidence>
<dbReference type="GO" id="GO:0005634">
    <property type="term" value="C:nucleus"/>
    <property type="evidence" value="ECO:0007669"/>
    <property type="project" value="UniProtKB-SubCell"/>
</dbReference>
<dbReference type="STRING" id="1754190.A0A1Y2A5D8"/>
<feature type="compositionally biased region" description="Basic residues" evidence="6">
    <location>
        <begin position="78"/>
        <end position="89"/>
    </location>
</feature>
<evidence type="ECO:0000256" key="5">
    <source>
        <dbReference type="ARBA" id="ARBA00023242"/>
    </source>
</evidence>